<comment type="caution">
    <text evidence="1">The sequence shown here is derived from an EMBL/GenBank/DDBJ whole genome shotgun (WGS) entry which is preliminary data.</text>
</comment>
<name>A0A392U4C0_9FABA</name>
<reference evidence="1 2" key="1">
    <citation type="journal article" date="2018" name="Front. Plant Sci.">
        <title>Red Clover (Trifolium pratense) and Zigzag Clover (T. medium) - A Picture of Genomic Similarities and Differences.</title>
        <authorList>
            <person name="Dluhosova J."/>
            <person name="Istvanek J."/>
            <person name="Nedelnik J."/>
            <person name="Repkova J."/>
        </authorList>
    </citation>
    <scope>NUCLEOTIDE SEQUENCE [LARGE SCALE GENOMIC DNA]</scope>
    <source>
        <strain evidence="2">cv. 10/8</strain>
        <tissue evidence="1">Leaf</tissue>
    </source>
</reference>
<dbReference type="Proteomes" id="UP000265520">
    <property type="component" value="Unassembled WGS sequence"/>
</dbReference>
<protein>
    <submittedName>
        <fullName evidence="1">Uncharacterized protein</fullName>
    </submittedName>
</protein>
<keyword evidence="2" id="KW-1185">Reference proteome</keyword>
<accession>A0A392U4C0</accession>
<feature type="non-terminal residue" evidence="1">
    <location>
        <position position="27"/>
    </location>
</feature>
<dbReference type="EMBL" id="LXQA010715385">
    <property type="protein sequence ID" value="MCI67360.1"/>
    <property type="molecule type" value="Genomic_DNA"/>
</dbReference>
<sequence length="27" mass="2996">MVLERSNIVLNCNEGGWGMCEEEKVGV</sequence>
<proteinExistence type="predicted"/>
<organism evidence="1 2">
    <name type="scientific">Trifolium medium</name>
    <dbReference type="NCBI Taxonomy" id="97028"/>
    <lineage>
        <taxon>Eukaryota</taxon>
        <taxon>Viridiplantae</taxon>
        <taxon>Streptophyta</taxon>
        <taxon>Embryophyta</taxon>
        <taxon>Tracheophyta</taxon>
        <taxon>Spermatophyta</taxon>
        <taxon>Magnoliopsida</taxon>
        <taxon>eudicotyledons</taxon>
        <taxon>Gunneridae</taxon>
        <taxon>Pentapetalae</taxon>
        <taxon>rosids</taxon>
        <taxon>fabids</taxon>
        <taxon>Fabales</taxon>
        <taxon>Fabaceae</taxon>
        <taxon>Papilionoideae</taxon>
        <taxon>50 kb inversion clade</taxon>
        <taxon>NPAAA clade</taxon>
        <taxon>Hologalegina</taxon>
        <taxon>IRL clade</taxon>
        <taxon>Trifolieae</taxon>
        <taxon>Trifolium</taxon>
    </lineage>
</organism>
<evidence type="ECO:0000313" key="2">
    <source>
        <dbReference type="Proteomes" id="UP000265520"/>
    </source>
</evidence>
<dbReference type="AlphaFoldDB" id="A0A392U4C0"/>
<evidence type="ECO:0000313" key="1">
    <source>
        <dbReference type="EMBL" id="MCI67360.1"/>
    </source>
</evidence>